<accession>G3HUI9</accession>
<keyword evidence="1" id="KW-1133">Transmembrane helix</keyword>
<protein>
    <submittedName>
        <fullName evidence="2">Uncharacterized protein</fullName>
    </submittedName>
</protein>
<dbReference type="InParanoid" id="G3HUI9"/>
<keyword evidence="1" id="KW-0472">Membrane</keyword>
<dbReference type="EMBL" id="JH000740">
    <property type="protein sequence ID" value="EGW06504.1"/>
    <property type="molecule type" value="Genomic_DNA"/>
</dbReference>
<dbReference type="Proteomes" id="UP000001075">
    <property type="component" value="Unassembled WGS sequence"/>
</dbReference>
<evidence type="ECO:0000313" key="2">
    <source>
        <dbReference type="EMBL" id="EGW06504.1"/>
    </source>
</evidence>
<evidence type="ECO:0000256" key="1">
    <source>
        <dbReference type="SAM" id="Phobius"/>
    </source>
</evidence>
<proteinExistence type="predicted"/>
<dbReference type="AlphaFoldDB" id="G3HUI9"/>
<name>G3HUI9_CRIGR</name>
<gene>
    <name evidence="2" type="ORF">I79_014600</name>
</gene>
<organism evidence="2 3">
    <name type="scientific">Cricetulus griseus</name>
    <name type="common">Chinese hamster</name>
    <name type="synonym">Cricetulus barabensis griseus</name>
    <dbReference type="NCBI Taxonomy" id="10029"/>
    <lineage>
        <taxon>Eukaryota</taxon>
        <taxon>Metazoa</taxon>
        <taxon>Chordata</taxon>
        <taxon>Craniata</taxon>
        <taxon>Vertebrata</taxon>
        <taxon>Euteleostomi</taxon>
        <taxon>Mammalia</taxon>
        <taxon>Eutheria</taxon>
        <taxon>Euarchontoglires</taxon>
        <taxon>Glires</taxon>
        <taxon>Rodentia</taxon>
        <taxon>Myomorpha</taxon>
        <taxon>Muroidea</taxon>
        <taxon>Cricetidae</taxon>
        <taxon>Cricetinae</taxon>
        <taxon>Cricetulus</taxon>
    </lineage>
</organism>
<evidence type="ECO:0000313" key="3">
    <source>
        <dbReference type="Proteomes" id="UP000001075"/>
    </source>
</evidence>
<keyword evidence="1" id="KW-0812">Transmembrane</keyword>
<feature type="transmembrane region" description="Helical" evidence="1">
    <location>
        <begin position="59"/>
        <end position="75"/>
    </location>
</feature>
<reference evidence="3" key="1">
    <citation type="journal article" date="2011" name="Nat. Biotechnol.">
        <title>The genomic sequence of the Chinese hamster ovary (CHO)-K1 cell line.</title>
        <authorList>
            <person name="Xu X."/>
            <person name="Nagarajan H."/>
            <person name="Lewis N.E."/>
            <person name="Pan S."/>
            <person name="Cai Z."/>
            <person name="Liu X."/>
            <person name="Chen W."/>
            <person name="Xie M."/>
            <person name="Wang W."/>
            <person name="Hammond S."/>
            <person name="Andersen M.R."/>
            <person name="Neff N."/>
            <person name="Passarelli B."/>
            <person name="Koh W."/>
            <person name="Fan H.C."/>
            <person name="Wang J."/>
            <person name="Gui Y."/>
            <person name="Lee K.H."/>
            <person name="Betenbaugh M.J."/>
            <person name="Quake S.R."/>
            <person name="Famili I."/>
            <person name="Palsson B.O."/>
            <person name="Wang J."/>
        </authorList>
    </citation>
    <scope>NUCLEOTIDE SEQUENCE [LARGE SCALE GENOMIC DNA]</scope>
    <source>
        <strain evidence="3">CHO K1 cell line</strain>
    </source>
</reference>
<sequence>MFIYVHVSEGATEARRWYQITQNWGYRSLRAAWCRSCKLNSGPLEEQQASLTAKPSPQCLLIIIIIIIIIIYHHYHYYYFDIGSYAVQADFKLGM</sequence>